<evidence type="ECO:0000313" key="2">
    <source>
        <dbReference type="Proteomes" id="UP001151760"/>
    </source>
</evidence>
<proteinExistence type="predicted"/>
<name>A0ABQ5HKP5_9ASTR</name>
<keyword evidence="2" id="KW-1185">Reference proteome</keyword>
<accession>A0ABQ5HKP5</accession>
<sequence>MEEASKRQAEQDEWLKKFYQSTEASRETHDKIIQGLEGKEIKYFSANSGFSDNEEQETDDSGMAKAVVALKATLNKKREEPKKVKQNVNYYVDPYEPQIPFPKRLEHHVEEELDIRMLIILGRPLLATAHVQVDIFRKTISLEVGSEKVIFKILSSFTTTNFESVCSIKSETFIEDDNLKEIDYDLFLYDSESCEFNQLLCINPDIFSYEIDIHESYEEIVYKITNVENEKYSAPQEKKEHWCREILQEKENESQYWASCNLSSNICDGGDLPINVEKYYWKSDNDSKREELEWENLSLNDWMRIRYGKVCKMTEERILEDYWRERFRDEEDDLDKNLEDPEECGEDKANTILGVIHDKLNNDWFNNTSKDEDDLEGILDYLKPRSYDGFIDLDDEAYNKRRCRLLGLTYEEPTPILIEKAKVTRYIVGPGETYTKFKVLGVEKIPRIRDNVAAMRAKLMKKMAQEGNNQAKT</sequence>
<protein>
    <submittedName>
        <fullName evidence="1">Uncharacterized protein</fullName>
    </submittedName>
</protein>
<reference evidence="1" key="1">
    <citation type="journal article" date="2022" name="Int. J. Mol. Sci.">
        <title>Draft Genome of Tanacetum Coccineum: Genomic Comparison of Closely Related Tanacetum-Family Plants.</title>
        <authorList>
            <person name="Yamashiro T."/>
            <person name="Shiraishi A."/>
            <person name="Nakayama K."/>
            <person name="Satake H."/>
        </authorList>
    </citation>
    <scope>NUCLEOTIDE SEQUENCE</scope>
</reference>
<reference evidence="1" key="2">
    <citation type="submission" date="2022-01" db="EMBL/GenBank/DDBJ databases">
        <authorList>
            <person name="Yamashiro T."/>
            <person name="Shiraishi A."/>
            <person name="Satake H."/>
            <person name="Nakayama K."/>
        </authorList>
    </citation>
    <scope>NUCLEOTIDE SEQUENCE</scope>
</reference>
<comment type="caution">
    <text evidence="1">The sequence shown here is derived from an EMBL/GenBank/DDBJ whole genome shotgun (WGS) entry which is preliminary data.</text>
</comment>
<organism evidence="1 2">
    <name type="scientific">Tanacetum coccineum</name>
    <dbReference type="NCBI Taxonomy" id="301880"/>
    <lineage>
        <taxon>Eukaryota</taxon>
        <taxon>Viridiplantae</taxon>
        <taxon>Streptophyta</taxon>
        <taxon>Embryophyta</taxon>
        <taxon>Tracheophyta</taxon>
        <taxon>Spermatophyta</taxon>
        <taxon>Magnoliopsida</taxon>
        <taxon>eudicotyledons</taxon>
        <taxon>Gunneridae</taxon>
        <taxon>Pentapetalae</taxon>
        <taxon>asterids</taxon>
        <taxon>campanulids</taxon>
        <taxon>Asterales</taxon>
        <taxon>Asteraceae</taxon>
        <taxon>Asteroideae</taxon>
        <taxon>Anthemideae</taxon>
        <taxon>Anthemidinae</taxon>
        <taxon>Tanacetum</taxon>
    </lineage>
</organism>
<dbReference type="EMBL" id="BQNB010019736">
    <property type="protein sequence ID" value="GJT88502.1"/>
    <property type="molecule type" value="Genomic_DNA"/>
</dbReference>
<evidence type="ECO:0000313" key="1">
    <source>
        <dbReference type="EMBL" id="GJT88502.1"/>
    </source>
</evidence>
<gene>
    <name evidence="1" type="ORF">Tco_1070219</name>
</gene>
<dbReference type="Proteomes" id="UP001151760">
    <property type="component" value="Unassembled WGS sequence"/>
</dbReference>